<proteinExistence type="predicted"/>
<accession>A0ACB9NM07</accession>
<sequence length="117" mass="13198">MRVLWNVRGVHPGLHQSREPQVLREVHMWAVNQEMDKNGAKPEEALEEHASACVKFNRIGRSYPVLYQAQAIKEIMKTSSPTRAKSVSPRDHGENKGGIAKSSSCILTIFKVKKCMQ</sequence>
<dbReference type="EMBL" id="CM039431">
    <property type="protein sequence ID" value="KAI4337512.1"/>
    <property type="molecule type" value="Genomic_DNA"/>
</dbReference>
<name>A0ACB9NM07_BAUVA</name>
<dbReference type="Proteomes" id="UP000828941">
    <property type="component" value="Chromosome 6"/>
</dbReference>
<protein>
    <submittedName>
        <fullName evidence="1">Uncharacterized protein</fullName>
    </submittedName>
</protein>
<gene>
    <name evidence="1" type="ORF">L6164_015919</name>
</gene>
<organism evidence="1 2">
    <name type="scientific">Bauhinia variegata</name>
    <name type="common">Purple orchid tree</name>
    <name type="synonym">Phanera variegata</name>
    <dbReference type="NCBI Taxonomy" id="167791"/>
    <lineage>
        <taxon>Eukaryota</taxon>
        <taxon>Viridiplantae</taxon>
        <taxon>Streptophyta</taxon>
        <taxon>Embryophyta</taxon>
        <taxon>Tracheophyta</taxon>
        <taxon>Spermatophyta</taxon>
        <taxon>Magnoliopsida</taxon>
        <taxon>eudicotyledons</taxon>
        <taxon>Gunneridae</taxon>
        <taxon>Pentapetalae</taxon>
        <taxon>rosids</taxon>
        <taxon>fabids</taxon>
        <taxon>Fabales</taxon>
        <taxon>Fabaceae</taxon>
        <taxon>Cercidoideae</taxon>
        <taxon>Cercideae</taxon>
        <taxon>Bauhiniinae</taxon>
        <taxon>Bauhinia</taxon>
    </lineage>
</organism>
<comment type="caution">
    <text evidence="1">The sequence shown here is derived from an EMBL/GenBank/DDBJ whole genome shotgun (WGS) entry which is preliminary data.</text>
</comment>
<evidence type="ECO:0000313" key="1">
    <source>
        <dbReference type="EMBL" id="KAI4337512.1"/>
    </source>
</evidence>
<keyword evidence="2" id="KW-1185">Reference proteome</keyword>
<reference evidence="1 2" key="1">
    <citation type="journal article" date="2022" name="DNA Res.">
        <title>Chromosomal-level genome assembly of the orchid tree Bauhinia variegata (Leguminosae; Cercidoideae) supports the allotetraploid origin hypothesis of Bauhinia.</title>
        <authorList>
            <person name="Zhong Y."/>
            <person name="Chen Y."/>
            <person name="Zheng D."/>
            <person name="Pang J."/>
            <person name="Liu Y."/>
            <person name="Luo S."/>
            <person name="Meng S."/>
            <person name="Qian L."/>
            <person name="Wei D."/>
            <person name="Dai S."/>
            <person name="Zhou R."/>
        </authorList>
    </citation>
    <scope>NUCLEOTIDE SEQUENCE [LARGE SCALE GENOMIC DNA]</scope>
    <source>
        <strain evidence="1">BV-YZ2020</strain>
    </source>
</reference>
<evidence type="ECO:0000313" key="2">
    <source>
        <dbReference type="Proteomes" id="UP000828941"/>
    </source>
</evidence>